<feature type="transmembrane region" description="Helical" evidence="1">
    <location>
        <begin position="908"/>
        <end position="929"/>
    </location>
</feature>
<dbReference type="GO" id="GO:0005886">
    <property type="term" value="C:plasma membrane"/>
    <property type="evidence" value="ECO:0007669"/>
    <property type="project" value="TreeGrafter"/>
</dbReference>
<dbReference type="InterPro" id="IPR027463">
    <property type="entry name" value="AcrB_DN_DC_subdom"/>
</dbReference>
<gene>
    <name evidence="2" type="ORF">PEDI_43470</name>
</gene>
<evidence type="ECO:0000313" key="3">
    <source>
        <dbReference type="Proteomes" id="UP001310022"/>
    </source>
</evidence>
<reference evidence="2 3" key="1">
    <citation type="submission" date="2021-12" db="EMBL/GenBank/DDBJ databases">
        <title>Genome sequencing of bacteria with rrn-lacking chromosome and rrn-plasmid.</title>
        <authorList>
            <person name="Anda M."/>
            <person name="Iwasaki W."/>
        </authorList>
    </citation>
    <scope>NUCLEOTIDE SEQUENCE [LARGE SCALE GENOMIC DNA]</scope>
    <source>
        <strain evidence="2 3">NBRC 15940</strain>
    </source>
</reference>
<comment type="caution">
    <text evidence="2">The sequence shown here is derived from an EMBL/GenBank/DDBJ whole genome shotgun (WGS) entry which is preliminary data.</text>
</comment>
<feature type="transmembrane region" description="Helical" evidence="1">
    <location>
        <begin position="388"/>
        <end position="411"/>
    </location>
</feature>
<dbReference type="PANTHER" id="PTHR32063:SF18">
    <property type="entry name" value="CATION EFFLUX SYSTEM PROTEIN"/>
    <property type="match status" value="1"/>
</dbReference>
<feature type="transmembrane region" description="Helical" evidence="1">
    <location>
        <begin position="432"/>
        <end position="451"/>
    </location>
</feature>
<evidence type="ECO:0000256" key="1">
    <source>
        <dbReference type="SAM" id="Phobius"/>
    </source>
</evidence>
<feature type="transmembrane region" description="Helical" evidence="1">
    <location>
        <begin position="361"/>
        <end position="382"/>
    </location>
</feature>
<dbReference type="SUPFAM" id="SSF82866">
    <property type="entry name" value="Multidrug efflux transporter AcrB transmembrane domain"/>
    <property type="match status" value="2"/>
</dbReference>
<dbReference type="PRINTS" id="PR00702">
    <property type="entry name" value="ACRIFLAVINRP"/>
</dbReference>
<organism evidence="2 3">
    <name type="scientific">Persicobacter diffluens</name>
    <dbReference type="NCBI Taxonomy" id="981"/>
    <lineage>
        <taxon>Bacteria</taxon>
        <taxon>Pseudomonadati</taxon>
        <taxon>Bacteroidota</taxon>
        <taxon>Cytophagia</taxon>
        <taxon>Cytophagales</taxon>
        <taxon>Persicobacteraceae</taxon>
        <taxon>Persicobacter</taxon>
    </lineage>
</organism>
<dbReference type="Gene3D" id="3.30.70.1320">
    <property type="entry name" value="Multidrug efflux transporter AcrB pore domain like"/>
    <property type="match status" value="1"/>
</dbReference>
<feature type="transmembrane region" description="Helical" evidence="1">
    <location>
        <begin position="882"/>
        <end position="902"/>
    </location>
</feature>
<dbReference type="InterPro" id="IPR001036">
    <property type="entry name" value="Acrflvin-R"/>
</dbReference>
<feature type="transmembrane region" description="Helical" evidence="1">
    <location>
        <begin position="855"/>
        <end position="875"/>
    </location>
</feature>
<dbReference type="EMBL" id="BQKE01000003">
    <property type="protein sequence ID" value="GJM63795.1"/>
    <property type="molecule type" value="Genomic_DNA"/>
</dbReference>
<dbReference type="Gene3D" id="3.30.70.1440">
    <property type="entry name" value="Multidrug efflux transporter AcrB pore domain"/>
    <property type="match status" value="1"/>
</dbReference>
<dbReference type="PANTHER" id="PTHR32063">
    <property type="match status" value="1"/>
</dbReference>
<feature type="transmembrane region" description="Helical" evidence="1">
    <location>
        <begin position="12"/>
        <end position="30"/>
    </location>
</feature>
<dbReference type="Gene3D" id="3.30.70.1430">
    <property type="entry name" value="Multidrug efflux transporter AcrB pore domain"/>
    <property type="match status" value="2"/>
</dbReference>
<evidence type="ECO:0000313" key="2">
    <source>
        <dbReference type="EMBL" id="GJM63795.1"/>
    </source>
</evidence>
<dbReference type="Proteomes" id="UP001310022">
    <property type="component" value="Unassembled WGS sequence"/>
</dbReference>
<dbReference type="RefSeq" id="WP_338238910.1">
    <property type="nucleotide sequence ID" value="NZ_BQKE01000003.1"/>
</dbReference>
<proteinExistence type="predicted"/>
<dbReference type="Pfam" id="PF00873">
    <property type="entry name" value="ACR_tran"/>
    <property type="match status" value="1"/>
</dbReference>
<keyword evidence="3" id="KW-1185">Reference proteome</keyword>
<dbReference type="GO" id="GO:0042910">
    <property type="term" value="F:xenobiotic transmembrane transporter activity"/>
    <property type="evidence" value="ECO:0007669"/>
    <property type="project" value="TreeGrafter"/>
</dbReference>
<dbReference type="AlphaFoldDB" id="A0AAN4W3D2"/>
<dbReference type="Gene3D" id="1.20.1640.10">
    <property type="entry name" value="Multidrug efflux transporter AcrB transmembrane domain"/>
    <property type="match status" value="2"/>
</dbReference>
<feature type="transmembrane region" description="Helical" evidence="1">
    <location>
        <begin position="335"/>
        <end position="354"/>
    </location>
</feature>
<feature type="transmembrane region" description="Helical" evidence="1">
    <location>
        <begin position="950"/>
        <end position="972"/>
    </location>
</feature>
<feature type="transmembrane region" description="Helical" evidence="1">
    <location>
        <begin position="463"/>
        <end position="486"/>
    </location>
</feature>
<protein>
    <submittedName>
        <fullName evidence="2">Multidrug transporter AcrB</fullName>
    </submittedName>
</protein>
<feature type="transmembrane region" description="Helical" evidence="1">
    <location>
        <begin position="524"/>
        <end position="549"/>
    </location>
</feature>
<keyword evidence="1" id="KW-1133">Transmembrane helix</keyword>
<name>A0AAN4W3D2_9BACT</name>
<keyword evidence="1" id="KW-0472">Membrane</keyword>
<sequence length="1013" mass="110991">MNLTAFTLKNKPFSWFALALVIFGGIFAYLKIGKLEDAPFTIKQAVVLTTYPGASAEEVEEQVTDKLEEAIQSLGELDYVKSDSRPGVSRIMVFLKKTTKQQDLQQTWDKLRRKVGDAQAQLPAGANTSVVNDDFADVLGVFYGLYGDGFTYHELNKYADEIKKEILKVPNVAKVNLFGKAMESVDINLSYATMAELGISLESVIGALNQQNKLVNSGFLNTPTQRIRIHTGGDFSEVAALEDFIVTAQDGAQVRLKEFASIEMGYVTPYTAKMKIQGLPAIGIAISTVEGANVVDMAADVKARLAEIEQDLPAGLLMKSIYDQGAESQEANDGFVINLVASVGTVVLILLFFIGLKNGILVSSGLIFSILGTLIIMLATGLNMERVSLAALIIAMGMLVDNSIVVVEAALMAMKQGMSKADAIKKAVASSIWPLLGATIIAILTFLPIRISPDSTGEYLSSLFSVLAISLSLSWIFALTQTPLVLDTFIKEDNDKAGEQEDPYGGKFYGLFRKLLSVAIKRKFSSLAVIVGLFAFSIFGMRFMTVIFMPDLEKNLLRIDLFFPEGTRIDYTEEKADEIFGWLKEQEGIVDVTTTIGMTPPRYFLASSSYGPQSNYAHFIVEFEDFESADAVKKIMDAEKSNLWPDVFIKPNYFSVMSPLDGQVEARFMGPDIQVLDSLVQVAEDIVRSSDKSRHVHSSWFNMAPNWTAEYSSNKAGRTAVTRPNLANSFQMMGDGLGVGVFRDGIDLKPIMLKADVNGGSVDMDKLTNMPVVAGQKNVPLQQVVSDFSLGFEYPLIQTYNRRRAMSVLADPVPGVTTGQLWKEVGPQIEAMELPEGYSFMWDAEKKNQGEAVEAIVTFFPLAFLLIIAILIALFGDYRQPMIVVVMLPLSLIGLVLGLVLTGKAFDFMTFIGWIGLLGMIIKNVIVLLDEANIQTAEGKSQYEAIVFAAVSRMRPVLMAAITTMFGMVPLLPDSVFGSMATGIIFGLGFATFLTLLAVPVFYAIFYNLKIEE</sequence>
<dbReference type="Gene3D" id="3.30.2090.10">
    <property type="entry name" value="Multidrug efflux transporter AcrB TolC docking domain, DN and DC subdomains"/>
    <property type="match status" value="2"/>
</dbReference>
<keyword evidence="1" id="KW-0812">Transmembrane</keyword>
<dbReference type="SUPFAM" id="SSF82693">
    <property type="entry name" value="Multidrug efflux transporter AcrB pore domain, PN1, PN2, PC1 and PC2 subdomains"/>
    <property type="match status" value="2"/>
</dbReference>
<feature type="transmembrane region" description="Helical" evidence="1">
    <location>
        <begin position="984"/>
        <end position="1006"/>
    </location>
</feature>
<accession>A0AAN4W3D2</accession>
<dbReference type="SUPFAM" id="SSF82714">
    <property type="entry name" value="Multidrug efflux transporter AcrB TolC docking domain, DN and DC subdomains"/>
    <property type="match status" value="1"/>
</dbReference>